<feature type="region of interest" description="Disordered" evidence="7">
    <location>
        <begin position="400"/>
        <end position="509"/>
    </location>
</feature>
<dbReference type="PANTHER" id="PTHR47959:SF13">
    <property type="entry name" value="ATP-DEPENDENT RNA HELICASE RHLE"/>
    <property type="match status" value="1"/>
</dbReference>
<comment type="caution">
    <text evidence="11">The sequence shown here is derived from an EMBL/GenBank/DDBJ whole genome shotgun (WGS) entry which is preliminary data.</text>
</comment>
<keyword evidence="1" id="KW-0547">Nucleotide-binding</keyword>
<dbReference type="Pfam" id="PF00271">
    <property type="entry name" value="Helicase_C"/>
    <property type="match status" value="1"/>
</dbReference>
<dbReference type="Proteomes" id="UP000758168">
    <property type="component" value="Unassembled WGS sequence"/>
</dbReference>
<feature type="compositionally biased region" description="Gly residues" evidence="7">
    <location>
        <begin position="426"/>
        <end position="436"/>
    </location>
</feature>
<keyword evidence="12" id="KW-1185">Reference proteome</keyword>
<keyword evidence="3 11" id="KW-0347">Helicase</keyword>
<evidence type="ECO:0000259" key="10">
    <source>
        <dbReference type="PROSITE" id="PS51195"/>
    </source>
</evidence>
<evidence type="ECO:0000256" key="4">
    <source>
        <dbReference type="ARBA" id="ARBA00022840"/>
    </source>
</evidence>
<dbReference type="PROSITE" id="PS51192">
    <property type="entry name" value="HELICASE_ATP_BIND_1"/>
    <property type="match status" value="1"/>
</dbReference>
<dbReference type="InterPro" id="IPR050079">
    <property type="entry name" value="DEAD_box_RNA_helicase"/>
</dbReference>
<reference evidence="11 12" key="1">
    <citation type="submission" date="2021-03" db="EMBL/GenBank/DDBJ databases">
        <title>Sequencing the genomes of 1000 actinobacteria strains.</title>
        <authorList>
            <person name="Klenk H.-P."/>
        </authorList>
    </citation>
    <scope>NUCLEOTIDE SEQUENCE [LARGE SCALE GENOMIC DNA]</scope>
    <source>
        <strain evidence="11 12">DSM 12936</strain>
    </source>
</reference>
<evidence type="ECO:0000256" key="7">
    <source>
        <dbReference type="SAM" id="MobiDB-lite"/>
    </source>
</evidence>
<sequence length="509" mass="51905">MSLLSVDTTIVPAFSELGVPATLVKVLSALGIETPTPIQAATLRDSLAGRDVLGRGRTGSGKTYAFLLPLVARLTASGSRRTAKAPRALILAPTRELVGQIEAALKPLAATAGLTTLTIFGGVGQNPQVRGLQNGVDIVLACPGRLEDLIKQRACTLASVEITILDEADHMADLGFLPAVTRLLGQTAPNGQRMLFSATLDGAVNGLVRKFLHDPRTHEADSAQSPVSTMAHHVLHVNRDQRIPVLADLTSAPGRTVVFTRTKHGAKALAKQLNARGIPAVELHGNLSQNARTRNMDAFHAGTASTLVATDIAARGIHVDDVALVVHADPPVEHKAYLHRSGRTARAGQDGTVITLMTDEQVSDVRALTRAAGIKPTTTRVSGVDHPLLQTLAPGERVLVPGGLVPAHTPEPQGPGRRSSGSAPRSGGGGGGGGGGRGRRGPSQGGGGAPAGRSAGGSGRSAGGSGRSGGQGRGARSGSGGPSTYTTSSPGLSSGSHSAAGFSRSSRRG</sequence>
<dbReference type="SMART" id="SM00490">
    <property type="entry name" value="HELICc"/>
    <property type="match status" value="1"/>
</dbReference>
<dbReference type="CDD" id="cd00268">
    <property type="entry name" value="DEADc"/>
    <property type="match status" value="1"/>
</dbReference>
<evidence type="ECO:0000313" key="12">
    <source>
        <dbReference type="Proteomes" id="UP000758168"/>
    </source>
</evidence>
<evidence type="ECO:0000259" key="8">
    <source>
        <dbReference type="PROSITE" id="PS51192"/>
    </source>
</evidence>
<dbReference type="Pfam" id="PF00270">
    <property type="entry name" value="DEAD"/>
    <property type="match status" value="1"/>
</dbReference>
<dbReference type="InterPro" id="IPR044742">
    <property type="entry name" value="DEAD/DEAH_RhlB"/>
</dbReference>
<dbReference type="RefSeq" id="WP_210057984.1">
    <property type="nucleotide sequence ID" value="NZ_BAAAMH010000002.1"/>
</dbReference>
<evidence type="ECO:0000256" key="5">
    <source>
        <dbReference type="ARBA" id="ARBA00038437"/>
    </source>
</evidence>
<evidence type="ECO:0000256" key="6">
    <source>
        <dbReference type="PROSITE-ProRule" id="PRU00552"/>
    </source>
</evidence>
<dbReference type="SUPFAM" id="SSF52540">
    <property type="entry name" value="P-loop containing nucleoside triphosphate hydrolases"/>
    <property type="match status" value="1"/>
</dbReference>
<evidence type="ECO:0000256" key="3">
    <source>
        <dbReference type="ARBA" id="ARBA00022806"/>
    </source>
</evidence>
<feature type="domain" description="DEAD-box RNA helicase Q" evidence="10">
    <location>
        <begin position="12"/>
        <end position="40"/>
    </location>
</feature>
<feature type="compositionally biased region" description="Low complexity" evidence="7">
    <location>
        <begin position="414"/>
        <end position="425"/>
    </location>
</feature>
<dbReference type="CDD" id="cd18787">
    <property type="entry name" value="SF2_C_DEAD"/>
    <property type="match status" value="1"/>
</dbReference>
<feature type="domain" description="Helicase ATP-binding" evidence="8">
    <location>
        <begin position="43"/>
        <end position="218"/>
    </location>
</feature>
<dbReference type="PROSITE" id="PS51194">
    <property type="entry name" value="HELICASE_CTER"/>
    <property type="match status" value="1"/>
</dbReference>
<comment type="similarity">
    <text evidence="5">Belongs to the DEAD box helicase family.</text>
</comment>
<dbReference type="InterPro" id="IPR014001">
    <property type="entry name" value="Helicase_ATP-bd"/>
</dbReference>
<gene>
    <name evidence="11" type="ORF">JOF54_003393</name>
</gene>
<dbReference type="PANTHER" id="PTHR47959">
    <property type="entry name" value="ATP-DEPENDENT RNA HELICASE RHLE-RELATED"/>
    <property type="match status" value="1"/>
</dbReference>
<organism evidence="11 12">
    <name type="scientific">Microlunatus capsulatus</name>
    <dbReference type="NCBI Taxonomy" id="99117"/>
    <lineage>
        <taxon>Bacteria</taxon>
        <taxon>Bacillati</taxon>
        <taxon>Actinomycetota</taxon>
        <taxon>Actinomycetes</taxon>
        <taxon>Propionibacteriales</taxon>
        <taxon>Propionibacteriaceae</taxon>
        <taxon>Microlunatus</taxon>
    </lineage>
</organism>
<feature type="compositionally biased region" description="Low complexity" evidence="7">
    <location>
        <begin position="482"/>
        <end position="509"/>
    </location>
</feature>
<feature type="short sequence motif" description="Q motif" evidence="6">
    <location>
        <begin position="12"/>
        <end position="40"/>
    </location>
</feature>
<evidence type="ECO:0000256" key="1">
    <source>
        <dbReference type="ARBA" id="ARBA00022741"/>
    </source>
</evidence>
<evidence type="ECO:0000259" key="9">
    <source>
        <dbReference type="PROSITE" id="PS51194"/>
    </source>
</evidence>
<dbReference type="InterPro" id="IPR014014">
    <property type="entry name" value="RNA_helicase_DEAD_Q_motif"/>
</dbReference>
<feature type="compositionally biased region" description="Gly residues" evidence="7">
    <location>
        <begin position="443"/>
        <end position="481"/>
    </location>
</feature>
<dbReference type="InterPro" id="IPR001650">
    <property type="entry name" value="Helicase_C-like"/>
</dbReference>
<dbReference type="GO" id="GO:0004386">
    <property type="term" value="F:helicase activity"/>
    <property type="evidence" value="ECO:0007669"/>
    <property type="project" value="UniProtKB-KW"/>
</dbReference>
<evidence type="ECO:0000256" key="2">
    <source>
        <dbReference type="ARBA" id="ARBA00022801"/>
    </source>
</evidence>
<evidence type="ECO:0000313" key="11">
    <source>
        <dbReference type="EMBL" id="MBP2418471.1"/>
    </source>
</evidence>
<dbReference type="SMART" id="SM00487">
    <property type="entry name" value="DEXDc"/>
    <property type="match status" value="1"/>
</dbReference>
<accession>A0ABS4ZBP0</accession>
<feature type="domain" description="Helicase C-terminal" evidence="9">
    <location>
        <begin position="238"/>
        <end position="392"/>
    </location>
</feature>
<dbReference type="InterPro" id="IPR027417">
    <property type="entry name" value="P-loop_NTPase"/>
</dbReference>
<dbReference type="EMBL" id="JAGIOB010000001">
    <property type="protein sequence ID" value="MBP2418471.1"/>
    <property type="molecule type" value="Genomic_DNA"/>
</dbReference>
<keyword evidence="4" id="KW-0067">ATP-binding</keyword>
<dbReference type="InterPro" id="IPR011545">
    <property type="entry name" value="DEAD/DEAH_box_helicase_dom"/>
</dbReference>
<keyword evidence="2" id="KW-0378">Hydrolase</keyword>
<dbReference type="Gene3D" id="3.40.50.300">
    <property type="entry name" value="P-loop containing nucleotide triphosphate hydrolases"/>
    <property type="match status" value="2"/>
</dbReference>
<name>A0ABS4ZBP0_9ACTN</name>
<dbReference type="PROSITE" id="PS51195">
    <property type="entry name" value="Q_MOTIF"/>
    <property type="match status" value="1"/>
</dbReference>
<proteinExistence type="inferred from homology"/>
<protein>
    <submittedName>
        <fullName evidence="11">Superfamily II DNA/RNA helicase</fullName>
    </submittedName>
</protein>